<dbReference type="AlphaFoldDB" id="A0A9J6BKF4"/>
<dbReference type="PANTHER" id="PTHR11012:SF54">
    <property type="entry name" value="CHK KINASE-LIKE DOMAIN-CONTAINING PROTEIN"/>
    <property type="match status" value="1"/>
</dbReference>
<keyword evidence="4" id="KW-1185">Reference proteome</keyword>
<gene>
    <name evidence="3" type="ORF">PVAND_000511</name>
</gene>
<protein>
    <recommendedName>
        <fullName evidence="2">CHK kinase-like domain-containing protein</fullName>
    </recommendedName>
</protein>
<reference evidence="3" key="1">
    <citation type="submission" date="2021-03" db="EMBL/GenBank/DDBJ databases">
        <title>Chromosome level genome of the anhydrobiotic midge Polypedilum vanderplanki.</title>
        <authorList>
            <person name="Yoshida Y."/>
            <person name="Kikawada T."/>
            <person name="Gusev O."/>
        </authorList>
    </citation>
    <scope>NUCLEOTIDE SEQUENCE</scope>
    <source>
        <strain evidence="3">NIAS01</strain>
        <tissue evidence="3">Whole body or cell culture</tissue>
    </source>
</reference>
<evidence type="ECO:0000256" key="1">
    <source>
        <dbReference type="SAM" id="MobiDB-lite"/>
    </source>
</evidence>
<sequence>METETFSKLPHKIYHEVVDKIVKLHNLDDSSKFKIEYSAGSAKGDNYLGIMFRIQIKSKEDNSTKLSLIAKLPPQNENRREECLAEESFHREIEFYDILMPIYKKFQKKKSVQIFTEFPNVFSILSKPPHEAIFFEDLKMRNFEMFDRFKDFTKEHIILVLKALAKMHAIFFCIKDQEPEVVKQFIGREDYVLFIIRSDKPMLNAWYECQKKLALTVLEKIKNDDIKEKIECFLNGDMKEILKSIIGINVAEPYSTICHGDIWNNNIMFKNDQNGIPIDVSLLDFQLIRYSSPVIDVMHFIFTSTTKELRDKHYQEFLDIYYETLSTSIRSLNSDPNKLFPRHIFGEHLKKFGKFGLYIAVMFLPIITTNKEDTPDLDEISDKTKNTENSENPSIDFKPSERYEKRILGVFEDICNLGYI</sequence>
<proteinExistence type="predicted"/>
<dbReference type="EMBL" id="JADBJN010000003">
    <property type="protein sequence ID" value="KAG5670234.1"/>
    <property type="molecule type" value="Genomic_DNA"/>
</dbReference>
<dbReference type="Proteomes" id="UP001107558">
    <property type="component" value="Chromosome 3"/>
</dbReference>
<dbReference type="InterPro" id="IPR015897">
    <property type="entry name" value="CHK_kinase-like"/>
</dbReference>
<dbReference type="InterPro" id="IPR004119">
    <property type="entry name" value="EcKL"/>
</dbReference>
<dbReference type="InterPro" id="IPR011009">
    <property type="entry name" value="Kinase-like_dom_sf"/>
</dbReference>
<dbReference type="SMART" id="SM00587">
    <property type="entry name" value="CHK"/>
    <property type="match status" value="1"/>
</dbReference>
<feature type="region of interest" description="Disordered" evidence="1">
    <location>
        <begin position="375"/>
        <end position="396"/>
    </location>
</feature>
<feature type="compositionally biased region" description="Basic and acidic residues" evidence="1">
    <location>
        <begin position="375"/>
        <end position="388"/>
    </location>
</feature>
<accession>A0A9J6BKF4</accession>
<name>A0A9J6BKF4_POLVA</name>
<organism evidence="3 4">
    <name type="scientific">Polypedilum vanderplanki</name>
    <name type="common">Sleeping chironomid midge</name>
    <dbReference type="NCBI Taxonomy" id="319348"/>
    <lineage>
        <taxon>Eukaryota</taxon>
        <taxon>Metazoa</taxon>
        <taxon>Ecdysozoa</taxon>
        <taxon>Arthropoda</taxon>
        <taxon>Hexapoda</taxon>
        <taxon>Insecta</taxon>
        <taxon>Pterygota</taxon>
        <taxon>Neoptera</taxon>
        <taxon>Endopterygota</taxon>
        <taxon>Diptera</taxon>
        <taxon>Nematocera</taxon>
        <taxon>Chironomoidea</taxon>
        <taxon>Chironomidae</taxon>
        <taxon>Chironominae</taxon>
        <taxon>Polypedilum</taxon>
        <taxon>Polypedilum</taxon>
    </lineage>
</organism>
<dbReference type="PANTHER" id="PTHR11012">
    <property type="entry name" value="PROTEIN KINASE-LIKE DOMAIN-CONTAINING"/>
    <property type="match status" value="1"/>
</dbReference>
<dbReference type="Pfam" id="PF02958">
    <property type="entry name" value="EcKL"/>
    <property type="match status" value="1"/>
</dbReference>
<evidence type="ECO:0000313" key="4">
    <source>
        <dbReference type="Proteomes" id="UP001107558"/>
    </source>
</evidence>
<dbReference type="SUPFAM" id="SSF56112">
    <property type="entry name" value="Protein kinase-like (PK-like)"/>
    <property type="match status" value="1"/>
</dbReference>
<dbReference type="OrthoDB" id="190089at2759"/>
<evidence type="ECO:0000259" key="2">
    <source>
        <dbReference type="SMART" id="SM00587"/>
    </source>
</evidence>
<dbReference type="Gene3D" id="3.90.1200.10">
    <property type="match status" value="1"/>
</dbReference>
<evidence type="ECO:0000313" key="3">
    <source>
        <dbReference type="EMBL" id="KAG5670234.1"/>
    </source>
</evidence>
<comment type="caution">
    <text evidence="3">The sequence shown here is derived from an EMBL/GenBank/DDBJ whole genome shotgun (WGS) entry which is preliminary data.</text>
</comment>
<feature type="domain" description="CHK kinase-like" evidence="2">
    <location>
        <begin position="133"/>
        <end position="331"/>
    </location>
</feature>